<dbReference type="Pfam" id="PF01047">
    <property type="entry name" value="MarR"/>
    <property type="match status" value="1"/>
</dbReference>
<comment type="caution">
    <text evidence="5">The sequence shown here is derived from an EMBL/GenBank/DDBJ whole genome shotgun (WGS) entry which is preliminary data.</text>
</comment>
<protein>
    <submittedName>
        <fullName evidence="5">MarR family transcriptional regulator</fullName>
    </submittedName>
</protein>
<keyword evidence="6" id="KW-1185">Reference proteome</keyword>
<feature type="domain" description="HTH marR-type" evidence="4">
    <location>
        <begin position="1"/>
        <end position="146"/>
    </location>
</feature>
<dbReference type="PANTHER" id="PTHR42756">
    <property type="entry name" value="TRANSCRIPTIONAL REGULATOR, MARR"/>
    <property type="match status" value="1"/>
</dbReference>
<evidence type="ECO:0000256" key="3">
    <source>
        <dbReference type="ARBA" id="ARBA00023163"/>
    </source>
</evidence>
<evidence type="ECO:0000256" key="2">
    <source>
        <dbReference type="ARBA" id="ARBA00023125"/>
    </source>
</evidence>
<dbReference type="AlphaFoldDB" id="A0A6P0CEK7"/>
<evidence type="ECO:0000313" key="5">
    <source>
        <dbReference type="EMBL" id="NEK24612.1"/>
    </source>
</evidence>
<keyword evidence="3" id="KW-0804">Transcription</keyword>
<dbReference type="PANTHER" id="PTHR42756:SF1">
    <property type="entry name" value="TRANSCRIPTIONAL REPRESSOR OF EMRAB OPERON"/>
    <property type="match status" value="1"/>
</dbReference>
<evidence type="ECO:0000259" key="4">
    <source>
        <dbReference type="PROSITE" id="PS50995"/>
    </source>
</evidence>
<dbReference type="Gene3D" id="1.10.10.10">
    <property type="entry name" value="Winged helix-like DNA-binding domain superfamily/Winged helix DNA-binding domain"/>
    <property type="match status" value="1"/>
</dbReference>
<dbReference type="RefSeq" id="WP_164355534.1">
    <property type="nucleotide sequence ID" value="NZ_JAABNT010000018.1"/>
</dbReference>
<dbReference type="GO" id="GO:0003700">
    <property type="term" value="F:DNA-binding transcription factor activity"/>
    <property type="evidence" value="ECO:0007669"/>
    <property type="project" value="InterPro"/>
</dbReference>
<dbReference type="SMART" id="SM00347">
    <property type="entry name" value="HTH_MARR"/>
    <property type="match status" value="1"/>
</dbReference>
<keyword evidence="2" id="KW-0238">DNA-binding</keyword>
<dbReference type="EMBL" id="JAABNT010000018">
    <property type="protein sequence ID" value="NEK24612.1"/>
    <property type="molecule type" value="Genomic_DNA"/>
</dbReference>
<dbReference type="InterPro" id="IPR036388">
    <property type="entry name" value="WH-like_DNA-bd_sf"/>
</dbReference>
<organism evidence="5 6">
    <name type="scientific">Sulfitobacter sediminilitoris</name>
    <dbReference type="NCBI Taxonomy" id="2698830"/>
    <lineage>
        <taxon>Bacteria</taxon>
        <taxon>Pseudomonadati</taxon>
        <taxon>Pseudomonadota</taxon>
        <taxon>Alphaproteobacteria</taxon>
        <taxon>Rhodobacterales</taxon>
        <taxon>Roseobacteraceae</taxon>
        <taxon>Sulfitobacter</taxon>
    </lineage>
</organism>
<keyword evidence="1" id="KW-0805">Transcription regulation</keyword>
<dbReference type="InterPro" id="IPR000835">
    <property type="entry name" value="HTH_MarR-typ"/>
</dbReference>
<dbReference type="PROSITE" id="PS01117">
    <property type="entry name" value="HTH_MARR_1"/>
    <property type="match status" value="1"/>
</dbReference>
<gene>
    <name evidence="5" type="ORF">GV827_19720</name>
</gene>
<dbReference type="Proteomes" id="UP000468591">
    <property type="component" value="Unassembled WGS sequence"/>
</dbReference>
<evidence type="ECO:0000313" key="6">
    <source>
        <dbReference type="Proteomes" id="UP000468591"/>
    </source>
</evidence>
<sequence>MNKHIASSFRTPSSFVTFRFARLQNSLNAQATFLLRSKADLSLVEWRLIQSLRMFENASMTELSGHVQMDKGQLSRKISAMVKKGLLRVEKDKHDQRVQHLHLTEKAQRLSDQMMPTMEARQTLLLADVPEDDLATFYRVLEKIEEASKIRDIE</sequence>
<dbReference type="PRINTS" id="PR00598">
    <property type="entry name" value="HTHMARR"/>
</dbReference>
<reference evidence="5 6" key="1">
    <citation type="submission" date="2020-01" db="EMBL/GenBank/DDBJ databases">
        <title>Sulfitobacter sediminilitoris sp. nov., isolated from a tidal flat.</title>
        <authorList>
            <person name="Park S."/>
            <person name="Yoon J.-H."/>
        </authorList>
    </citation>
    <scope>NUCLEOTIDE SEQUENCE [LARGE SCALE GENOMIC DNA]</scope>
    <source>
        <strain evidence="5 6">JBTF-M27</strain>
    </source>
</reference>
<dbReference type="PROSITE" id="PS50995">
    <property type="entry name" value="HTH_MARR_2"/>
    <property type="match status" value="1"/>
</dbReference>
<proteinExistence type="predicted"/>
<dbReference type="InterPro" id="IPR023187">
    <property type="entry name" value="Tscrpt_reg_MarR-type_CS"/>
</dbReference>
<dbReference type="SUPFAM" id="SSF46785">
    <property type="entry name" value="Winged helix' DNA-binding domain"/>
    <property type="match status" value="1"/>
</dbReference>
<accession>A0A6P0CEK7</accession>
<dbReference type="InterPro" id="IPR036390">
    <property type="entry name" value="WH_DNA-bd_sf"/>
</dbReference>
<dbReference type="GO" id="GO:0003677">
    <property type="term" value="F:DNA binding"/>
    <property type="evidence" value="ECO:0007669"/>
    <property type="project" value="UniProtKB-KW"/>
</dbReference>
<evidence type="ECO:0000256" key="1">
    <source>
        <dbReference type="ARBA" id="ARBA00023015"/>
    </source>
</evidence>
<name>A0A6P0CEK7_9RHOB</name>